<keyword evidence="3" id="KW-0328">Glycosyltransferase</keyword>
<comment type="pathway">
    <text evidence="1">Cell wall biogenesis; cell wall polysaccharide biosynthesis.</text>
</comment>
<dbReference type="Gene3D" id="3.90.550.10">
    <property type="entry name" value="Spore Coat Polysaccharide Biosynthesis Protein SpsA, Chain A"/>
    <property type="match status" value="1"/>
</dbReference>
<dbReference type="PANTHER" id="PTHR43179:SF12">
    <property type="entry name" value="GALACTOFURANOSYLTRANSFERASE GLFT2"/>
    <property type="match status" value="1"/>
</dbReference>
<dbReference type="AlphaFoldDB" id="A0A7D6ZGJ8"/>
<evidence type="ECO:0000259" key="5">
    <source>
        <dbReference type="Pfam" id="PF00535"/>
    </source>
</evidence>
<dbReference type="Proteomes" id="UP000512286">
    <property type="component" value="Chromosome"/>
</dbReference>
<evidence type="ECO:0000313" key="6">
    <source>
        <dbReference type="EMBL" id="QLY79139.1"/>
    </source>
</evidence>
<sequence>MRKISIIIVNWNGRKFLDKCITSLINQSYKNKEIVMVDNNSEDDSIKFVEKTFKDKVRIVENVNNGYAGGANRGIRETTGDFVAIVNPDVVFESDYLSNCINYFDKNEKVGAISGKLLKYDFDTNEKKNIIDSVGISIKKNRSAYDIGQNTIDSGQYEIAKRVFAVCGAASIYRRKFIEKIKFEDEYFDEDFFAYKEDIDLCWRLNWIGIESHYIPNAVAYHGRGMNSAKGLIEFLINRKKQSSYLQGISFRNQYLMIYKNEKFNNMQKDMFKIILRFFQYIIYFFIFNPSNLKNVKNIWVIIKKKISRKKQHLLSIKTEDERTIYALFD</sequence>
<accession>A0A7D6ZGJ8</accession>
<dbReference type="GO" id="GO:0016757">
    <property type="term" value="F:glycosyltransferase activity"/>
    <property type="evidence" value="ECO:0007669"/>
    <property type="project" value="UniProtKB-KW"/>
</dbReference>
<feature type="domain" description="Glycosyltransferase 2-like" evidence="5">
    <location>
        <begin position="5"/>
        <end position="180"/>
    </location>
</feature>
<evidence type="ECO:0000256" key="3">
    <source>
        <dbReference type="ARBA" id="ARBA00022676"/>
    </source>
</evidence>
<evidence type="ECO:0000256" key="4">
    <source>
        <dbReference type="ARBA" id="ARBA00022679"/>
    </source>
</evidence>
<organism evidence="6 7">
    <name type="scientific">Clostridium intestinale</name>
    <dbReference type="NCBI Taxonomy" id="36845"/>
    <lineage>
        <taxon>Bacteria</taxon>
        <taxon>Bacillati</taxon>
        <taxon>Bacillota</taxon>
        <taxon>Clostridia</taxon>
        <taxon>Eubacteriales</taxon>
        <taxon>Clostridiaceae</taxon>
        <taxon>Clostridium</taxon>
    </lineage>
</organism>
<dbReference type="CDD" id="cd04186">
    <property type="entry name" value="GT_2_like_c"/>
    <property type="match status" value="1"/>
</dbReference>
<evidence type="ECO:0000256" key="2">
    <source>
        <dbReference type="ARBA" id="ARBA00006739"/>
    </source>
</evidence>
<dbReference type="KEGG" id="cint:HZF06_18950"/>
<comment type="similarity">
    <text evidence="2">Belongs to the glycosyltransferase 2 family.</text>
</comment>
<keyword evidence="4 6" id="KW-0808">Transferase</keyword>
<dbReference type="PANTHER" id="PTHR43179">
    <property type="entry name" value="RHAMNOSYLTRANSFERASE WBBL"/>
    <property type="match status" value="1"/>
</dbReference>
<dbReference type="InterPro" id="IPR029044">
    <property type="entry name" value="Nucleotide-diphossugar_trans"/>
</dbReference>
<dbReference type="RefSeq" id="WP_181601362.1">
    <property type="nucleotide sequence ID" value="NZ_CP059378.1"/>
</dbReference>
<evidence type="ECO:0000313" key="7">
    <source>
        <dbReference type="Proteomes" id="UP000512286"/>
    </source>
</evidence>
<evidence type="ECO:0000256" key="1">
    <source>
        <dbReference type="ARBA" id="ARBA00004776"/>
    </source>
</evidence>
<gene>
    <name evidence="6" type="ORF">HZF06_18950</name>
</gene>
<dbReference type="InterPro" id="IPR001173">
    <property type="entry name" value="Glyco_trans_2-like"/>
</dbReference>
<dbReference type="Pfam" id="PF00535">
    <property type="entry name" value="Glycos_transf_2"/>
    <property type="match status" value="1"/>
</dbReference>
<reference evidence="6 7" key="1">
    <citation type="submission" date="2020-07" db="EMBL/GenBank/DDBJ databases">
        <title>Electron transfer.</title>
        <authorList>
            <person name="Huang L."/>
            <person name="Liu X."/>
            <person name="Zhou S."/>
        </authorList>
    </citation>
    <scope>NUCLEOTIDE SEQUENCE [LARGE SCALE GENOMIC DNA]</scope>
    <source>
        <strain evidence="6 7">Lx1</strain>
    </source>
</reference>
<dbReference type="SUPFAM" id="SSF53448">
    <property type="entry name" value="Nucleotide-diphospho-sugar transferases"/>
    <property type="match status" value="1"/>
</dbReference>
<name>A0A7D6ZGJ8_9CLOT</name>
<dbReference type="EMBL" id="CP059378">
    <property type="protein sequence ID" value="QLY79139.1"/>
    <property type="molecule type" value="Genomic_DNA"/>
</dbReference>
<protein>
    <submittedName>
        <fullName evidence="6">Glycosyltransferase family 2 protein</fullName>
    </submittedName>
</protein>
<proteinExistence type="inferred from homology"/>